<evidence type="ECO:0000313" key="4">
    <source>
        <dbReference type="EMBL" id="ADP77043.1"/>
    </source>
</evidence>
<dbReference type="KEGG" id="mfv:Mfer_0240"/>
<dbReference type="InterPro" id="IPR051257">
    <property type="entry name" value="Diverse_CBS-Domain"/>
</dbReference>
<dbReference type="PROSITE" id="PS51371">
    <property type="entry name" value="CBS"/>
    <property type="match status" value="4"/>
</dbReference>
<dbReference type="EMBL" id="CP002278">
    <property type="protein sequence ID" value="ADP77043.1"/>
    <property type="molecule type" value="Genomic_DNA"/>
</dbReference>
<gene>
    <name evidence="4" type="ordered locus">Mfer_0240</name>
</gene>
<keyword evidence="5" id="KW-1185">Reference proteome</keyword>
<feature type="domain" description="CBS" evidence="3">
    <location>
        <begin position="76"/>
        <end position="133"/>
    </location>
</feature>
<protein>
    <submittedName>
        <fullName evidence="4">Putative signal transduction protein with CBS domains</fullName>
    </submittedName>
</protein>
<name>E3GXL1_METFV</name>
<dbReference type="InterPro" id="IPR046342">
    <property type="entry name" value="CBS_dom_sf"/>
</dbReference>
<feature type="domain" description="CBS" evidence="3">
    <location>
        <begin position="139"/>
        <end position="194"/>
    </location>
</feature>
<evidence type="ECO:0000313" key="5">
    <source>
        <dbReference type="Proteomes" id="UP000002315"/>
    </source>
</evidence>
<dbReference type="OrthoDB" id="8919at2157"/>
<dbReference type="PANTHER" id="PTHR43080:SF2">
    <property type="entry name" value="CBS DOMAIN-CONTAINING PROTEIN"/>
    <property type="match status" value="1"/>
</dbReference>
<dbReference type="Pfam" id="PF00571">
    <property type="entry name" value="CBS"/>
    <property type="match status" value="4"/>
</dbReference>
<dbReference type="AlphaFoldDB" id="E3GXL1"/>
<dbReference type="Proteomes" id="UP000002315">
    <property type="component" value="Chromosome"/>
</dbReference>
<keyword evidence="1 2" id="KW-0129">CBS domain</keyword>
<proteinExistence type="predicted"/>
<dbReference type="Gene3D" id="3.10.580.10">
    <property type="entry name" value="CBS-domain"/>
    <property type="match status" value="2"/>
</dbReference>
<sequence length="267" mass="29481">MLIKYLMSTNPVTINKNKNIAEALKSMEKNKVSSLLVVDNNKKLVGIVTEKDIAGKLLSSKYENLPPSHIYVSTAMTKDPITVSPNITVGKAADIMLENRISNLPVVENGELVGIITKTDLLDVCKCKPYRELKVKDAMSTEIITIGPTDSLLHARRIMVDTRIGRLPVMDDDILVGIITARDVAKAIIAYRKIVPDKYKSSRIRNLLVQDIMVQNVRTVSANLSISEVTEKLISYGFGGFPVMNDELEGLITKTDILDVITEIEGV</sequence>
<dbReference type="SUPFAM" id="SSF54631">
    <property type="entry name" value="CBS-domain pair"/>
    <property type="match status" value="2"/>
</dbReference>
<dbReference type="PANTHER" id="PTHR43080">
    <property type="entry name" value="CBS DOMAIN-CONTAINING PROTEIN CBSX3, MITOCHONDRIAL"/>
    <property type="match status" value="1"/>
</dbReference>
<dbReference type="InterPro" id="IPR000644">
    <property type="entry name" value="CBS_dom"/>
</dbReference>
<dbReference type="STRING" id="523846.Mfer_0240"/>
<dbReference type="CDD" id="cd04584">
    <property type="entry name" value="CBS_pair_AcuB_like"/>
    <property type="match status" value="2"/>
</dbReference>
<dbReference type="HOGENOM" id="CLU_076812_2_1_2"/>
<evidence type="ECO:0000259" key="3">
    <source>
        <dbReference type="PROSITE" id="PS51371"/>
    </source>
</evidence>
<feature type="domain" description="CBS" evidence="3">
    <location>
        <begin position="7"/>
        <end position="63"/>
    </location>
</feature>
<accession>E3GXL1</accession>
<evidence type="ECO:0000256" key="1">
    <source>
        <dbReference type="ARBA" id="ARBA00023122"/>
    </source>
</evidence>
<reference evidence="4 5" key="1">
    <citation type="journal article" date="2010" name="Stand. Genomic Sci.">
        <title>Complete genome sequence of Methanothermus fervidus type strain (V24S).</title>
        <authorList>
            <person name="Anderson I."/>
            <person name="Djao O.D."/>
            <person name="Misra M."/>
            <person name="Chertkov O."/>
            <person name="Nolan M."/>
            <person name="Lucas S."/>
            <person name="Lapidus A."/>
            <person name="Del Rio T.G."/>
            <person name="Tice H."/>
            <person name="Cheng J.F."/>
            <person name="Tapia R."/>
            <person name="Han C."/>
            <person name="Goodwin L."/>
            <person name="Pitluck S."/>
            <person name="Liolios K."/>
            <person name="Ivanova N."/>
            <person name="Mavromatis K."/>
            <person name="Mikhailova N."/>
            <person name="Pati A."/>
            <person name="Brambilla E."/>
            <person name="Chen A."/>
            <person name="Palaniappan K."/>
            <person name="Land M."/>
            <person name="Hauser L."/>
            <person name="Chang Y.J."/>
            <person name="Jeffries C.D."/>
            <person name="Sikorski J."/>
            <person name="Spring S."/>
            <person name="Rohde M."/>
            <person name="Eichinger K."/>
            <person name="Huber H."/>
            <person name="Wirth R."/>
            <person name="Goker M."/>
            <person name="Detter J.C."/>
            <person name="Woyke T."/>
            <person name="Bristow J."/>
            <person name="Eisen J.A."/>
            <person name="Markowitz V."/>
            <person name="Hugenholtz P."/>
            <person name="Klenk H.P."/>
            <person name="Kyrpides N.C."/>
        </authorList>
    </citation>
    <scope>NUCLEOTIDE SEQUENCE [LARGE SCALE GENOMIC DNA]</scope>
    <source>
        <strain evidence="5">ATCC 43054 / DSM 2088 / JCM 10308 / V24 S</strain>
    </source>
</reference>
<feature type="domain" description="CBS" evidence="3">
    <location>
        <begin position="213"/>
        <end position="267"/>
    </location>
</feature>
<evidence type="ECO:0000256" key="2">
    <source>
        <dbReference type="PROSITE-ProRule" id="PRU00703"/>
    </source>
</evidence>
<dbReference type="SMART" id="SM00116">
    <property type="entry name" value="CBS"/>
    <property type="match status" value="4"/>
</dbReference>
<organism evidence="4 5">
    <name type="scientific">Methanothermus fervidus (strain ATCC 43054 / DSM 2088 / JCM 10308 / V24 S)</name>
    <dbReference type="NCBI Taxonomy" id="523846"/>
    <lineage>
        <taxon>Archaea</taxon>
        <taxon>Methanobacteriati</taxon>
        <taxon>Methanobacteriota</taxon>
        <taxon>Methanomada group</taxon>
        <taxon>Methanobacteria</taxon>
        <taxon>Methanobacteriales</taxon>
        <taxon>Methanothermaceae</taxon>
        <taxon>Methanothermus</taxon>
    </lineage>
</organism>